<evidence type="ECO:0000313" key="1">
    <source>
        <dbReference type="EMBL" id="MBD2560520.1"/>
    </source>
</evidence>
<accession>A0ABR8ES40</accession>
<dbReference type="RefSeq" id="WP_190897615.1">
    <property type="nucleotide sequence ID" value="NZ_JACJTE010000006.1"/>
</dbReference>
<evidence type="ECO:0000313" key="2">
    <source>
        <dbReference type="Proteomes" id="UP000604661"/>
    </source>
</evidence>
<keyword evidence="2" id="KW-1185">Reference proteome</keyword>
<gene>
    <name evidence="1" type="ORF">H6G95_07790</name>
</gene>
<proteinExistence type="predicted"/>
<dbReference type="Proteomes" id="UP000604661">
    <property type="component" value="Unassembled WGS sequence"/>
</dbReference>
<name>A0ABR8ES40_NOSLI</name>
<organism evidence="1 2">
    <name type="scientific">Nostoc linckia FACHB-391</name>
    <dbReference type="NCBI Taxonomy" id="2692906"/>
    <lineage>
        <taxon>Bacteria</taxon>
        <taxon>Bacillati</taxon>
        <taxon>Cyanobacteriota</taxon>
        <taxon>Cyanophyceae</taxon>
        <taxon>Nostocales</taxon>
        <taxon>Nostocaceae</taxon>
        <taxon>Nostoc</taxon>
    </lineage>
</organism>
<protein>
    <submittedName>
        <fullName evidence="1">Uncharacterized protein</fullName>
    </submittedName>
</protein>
<sequence>MSTIQRLSNGLNLIVKYDESANVGIGSEINEPGIIYVEDKSLKTYTNMSELERYNMNSWGWKWDNGLWIIDLD</sequence>
<reference evidence="1 2" key="1">
    <citation type="journal article" date="2020" name="ISME J.">
        <title>Comparative genomics reveals insights into cyanobacterial evolution and habitat adaptation.</title>
        <authorList>
            <person name="Chen M.Y."/>
            <person name="Teng W.K."/>
            <person name="Zhao L."/>
            <person name="Hu C.X."/>
            <person name="Zhou Y.K."/>
            <person name="Han B.P."/>
            <person name="Song L.R."/>
            <person name="Shu W.S."/>
        </authorList>
    </citation>
    <scope>NUCLEOTIDE SEQUENCE [LARGE SCALE GENOMIC DNA]</scope>
    <source>
        <strain evidence="1 2">FACHB-391</strain>
    </source>
</reference>
<comment type="caution">
    <text evidence="1">The sequence shown here is derived from an EMBL/GenBank/DDBJ whole genome shotgun (WGS) entry which is preliminary data.</text>
</comment>
<dbReference type="EMBL" id="JACJTE010000006">
    <property type="protein sequence ID" value="MBD2560520.1"/>
    <property type="molecule type" value="Genomic_DNA"/>
</dbReference>